<evidence type="ECO:0000256" key="2">
    <source>
        <dbReference type="SAM" id="MobiDB-lite"/>
    </source>
</evidence>
<evidence type="ECO:0000313" key="5">
    <source>
        <dbReference type="Proteomes" id="UP000321947"/>
    </source>
</evidence>
<accession>A0A5D3C4C3</accession>
<dbReference type="AlphaFoldDB" id="A0A5D3C4C3"/>
<dbReference type="Pfam" id="PF00098">
    <property type="entry name" value="zf-CCHC"/>
    <property type="match status" value="1"/>
</dbReference>
<feature type="compositionally biased region" description="Acidic residues" evidence="2">
    <location>
        <begin position="139"/>
        <end position="155"/>
    </location>
</feature>
<reference evidence="4 5" key="1">
    <citation type="submission" date="2019-08" db="EMBL/GenBank/DDBJ databases">
        <title>Draft genome sequences of two oriental melons (Cucumis melo L. var makuwa).</title>
        <authorList>
            <person name="Kwon S.-Y."/>
        </authorList>
    </citation>
    <scope>NUCLEOTIDE SEQUENCE [LARGE SCALE GENOMIC DNA]</scope>
    <source>
        <strain evidence="5">cv. Chang Bougi</strain>
        <tissue evidence="4">Leaf</tissue>
    </source>
</reference>
<dbReference type="GO" id="GO:0008270">
    <property type="term" value="F:zinc ion binding"/>
    <property type="evidence" value="ECO:0007669"/>
    <property type="project" value="UniProtKB-KW"/>
</dbReference>
<dbReference type="InterPro" id="IPR036875">
    <property type="entry name" value="Znf_CCHC_sf"/>
</dbReference>
<dbReference type="Proteomes" id="UP000321947">
    <property type="component" value="Unassembled WGS sequence"/>
</dbReference>
<dbReference type="SUPFAM" id="SSF57756">
    <property type="entry name" value="Retrovirus zinc finger-like domains"/>
    <property type="match status" value="1"/>
</dbReference>
<evidence type="ECO:0000256" key="1">
    <source>
        <dbReference type="PROSITE-ProRule" id="PRU00047"/>
    </source>
</evidence>
<evidence type="ECO:0000259" key="3">
    <source>
        <dbReference type="PROSITE" id="PS50158"/>
    </source>
</evidence>
<dbReference type="InterPro" id="IPR001878">
    <property type="entry name" value="Znf_CCHC"/>
</dbReference>
<gene>
    <name evidence="4" type="ORF">E5676_scaffold287G00340</name>
</gene>
<dbReference type="PROSITE" id="PS50158">
    <property type="entry name" value="ZF_CCHC"/>
    <property type="match status" value="1"/>
</dbReference>
<organism evidence="4 5">
    <name type="scientific">Cucumis melo var. makuwa</name>
    <name type="common">Oriental melon</name>
    <dbReference type="NCBI Taxonomy" id="1194695"/>
    <lineage>
        <taxon>Eukaryota</taxon>
        <taxon>Viridiplantae</taxon>
        <taxon>Streptophyta</taxon>
        <taxon>Embryophyta</taxon>
        <taxon>Tracheophyta</taxon>
        <taxon>Spermatophyta</taxon>
        <taxon>Magnoliopsida</taxon>
        <taxon>eudicotyledons</taxon>
        <taxon>Gunneridae</taxon>
        <taxon>Pentapetalae</taxon>
        <taxon>rosids</taxon>
        <taxon>fabids</taxon>
        <taxon>Cucurbitales</taxon>
        <taxon>Cucurbitaceae</taxon>
        <taxon>Benincaseae</taxon>
        <taxon>Cucumis</taxon>
    </lineage>
</organism>
<protein>
    <submittedName>
        <fullName evidence="4">Transposon Ty3-I Gag-Pol polyprotein</fullName>
    </submittedName>
</protein>
<dbReference type="PANTHER" id="PTHR35046">
    <property type="entry name" value="ZINC KNUCKLE (CCHC-TYPE) FAMILY PROTEIN"/>
    <property type="match status" value="1"/>
</dbReference>
<dbReference type="PANTHER" id="PTHR35046:SF9">
    <property type="entry name" value="RNA-DIRECTED DNA POLYMERASE"/>
    <property type="match status" value="1"/>
</dbReference>
<keyword evidence="1" id="KW-0863">Zinc-finger</keyword>
<name>A0A5D3C4C3_CUCMM</name>
<dbReference type="Gene3D" id="4.10.60.10">
    <property type="entry name" value="Zinc finger, CCHC-type"/>
    <property type="match status" value="1"/>
</dbReference>
<comment type="caution">
    <text evidence="4">The sequence shown here is derived from an EMBL/GenBank/DDBJ whole genome shotgun (WGS) entry which is preliminary data.</text>
</comment>
<proteinExistence type="predicted"/>
<dbReference type="GO" id="GO:0003676">
    <property type="term" value="F:nucleic acid binding"/>
    <property type="evidence" value="ECO:0007669"/>
    <property type="project" value="InterPro"/>
</dbReference>
<feature type="domain" description="CCHC-type" evidence="3">
    <location>
        <begin position="109"/>
        <end position="122"/>
    </location>
</feature>
<dbReference type="EMBL" id="SSTD01013634">
    <property type="protein sequence ID" value="TYK06180.1"/>
    <property type="molecule type" value="Genomic_DNA"/>
</dbReference>
<keyword evidence="1" id="KW-0479">Metal-binding</keyword>
<evidence type="ECO:0000313" key="4">
    <source>
        <dbReference type="EMBL" id="TYK06180.1"/>
    </source>
</evidence>
<keyword evidence="1" id="KW-0862">Zinc</keyword>
<sequence>MTNVEAYLEWERNIEHVFDCNTFSDKKKMKLSIVEFTSHAENWYQHLKSKRRRKEEDSIEMWEELKDALRKSEAKGKFVVAKRMEAESSNSKKNEASKEEKEKSNSVQCWKCKGFGHMSKDCVNKKVMVIRNGIIDSKDESDEHDAPLEEESDAHDDEYIEGGSSIFLVKCNDMFPHEDAPTSLPPLRGIEHQIDFILGATLPNMAAYRINPTKAK</sequence>
<feature type="region of interest" description="Disordered" evidence="2">
    <location>
        <begin position="135"/>
        <end position="155"/>
    </location>
</feature>
<dbReference type="SMART" id="SM00343">
    <property type="entry name" value="ZnF_C2HC"/>
    <property type="match status" value="1"/>
</dbReference>